<evidence type="ECO:0000313" key="4">
    <source>
        <dbReference type="Proteomes" id="UP000199361"/>
    </source>
</evidence>
<evidence type="ECO:0000256" key="1">
    <source>
        <dbReference type="SAM" id="MobiDB-lite"/>
    </source>
</evidence>
<evidence type="ECO:0000256" key="2">
    <source>
        <dbReference type="SAM" id="Phobius"/>
    </source>
</evidence>
<keyword evidence="4" id="KW-1185">Reference proteome</keyword>
<feature type="compositionally biased region" description="Low complexity" evidence="1">
    <location>
        <begin position="22"/>
        <end position="31"/>
    </location>
</feature>
<feature type="transmembrane region" description="Helical" evidence="2">
    <location>
        <begin position="167"/>
        <end position="185"/>
    </location>
</feature>
<keyword evidence="2" id="KW-0812">Transmembrane</keyword>
<dbReference type="EMBL" id="FOHX01000003">
    <property type="protein sequence ID" value="SET47250.1"/>
    <property type="molecule type" value="Genomic_DNA"/>
</dbReference>
<keyword evidence="2" id="KW-0472">Membrane</keyword>
<gene>
    <name evidence="3" type="ORF">SAMN05421811_103147</name>
</gene>
<evidence type="ECO:0000313" key="3">
    <source>
        <dbReference type="EMBL" id="SET47250.1"/>
    </source>
</evidence>
<sequence length="186" mass="20530">MFEFVPPAPLAKDSAAPDIQKPAAPAATPPAGLRAEHRAEDRRRAPRRSWVEWLEDRAGMSGLGSAQLPSPATVHAYHKAGNYVPGEVGVLEWTARVHGVVAVAWCLVFTCVAWLGSGAYRQRFRTLWSSGVPGVWRTQLPPLDIVSPPARPWVAWWSAVAWLGLKFWRFPIFLVYLAAAVLPIVF</sequence>
<dbReference type="STRING" id="568860.SAMN05421811_103147"/>
<dbReference type="Proteomes" id="UP000199361">
    <property type="component" value="Unassembled WGS sequence"/>
</dbReference>
<reference evidence="3 4" key="1">
    <citation type="submission" date="2016-10" db="EMBL/GenBank/DDBJ databases">
        <authorList>
            <person name="de Groot N.N."/>
        </authorList>
    </citation>
    <scope>NUCLEOTIDE SEQUENCE [LARGE SCALE GENOMIC DNA]</scope>
    <source>
        <strain evidence="3 4">CGMCC 4.5598</strain>
    </source>
</reference>
<accession>A0A1I0EQD3</accession>
<protein>
    <submittedName>
        <fullName evidence="3">Uncharacterized protein</fullName>
    </submittedName>
</protein>
<organism evidence="3 4">
    <name type="scientific">Nonomuraea wenchangensis</name>
    <dbReference type="NCBI Taxonomy" id="568860"/>
    <lineage>
        <taxon>Bacteria</taxon>
        <taxon>Bacillati</taxon>
        <taxon>Actinomycetota</taxon>
        <taxon>Actinomycetes</taxon>
        <taxon>Streptosporangiales</taxon>
        <taxon>Streptosporangiaceae</taxon>
        <taxon>Nonomuraea</taxon>
    </lineage>
</organism>
<name>A0A1I0EQD3_9ACTN</name>
<dbReference type="AlphaFoldDB" id="A0A1I0EQD3"/>
<feature type="region of interest" description="Disordered" evidence="1">
    <location>
        <begin position="1"/>
        <end position="43"/>
    </location>
</feature>
<proteinExistence type="predicted"/>
<keyword evidence="2" id="KW-1133">Transmembrane helix</keyword>
<feature type="compositionally biased region" description="Basic and acidic residues" evidence="1">
    <location>
        <begin position="34"/>
        <end position="43"/>
    </location>
</feature>
<feature type="transmembrane region" description="Helical" evidence="2">
    <location>
        <begin position="97"/>
        <end position="116"/>
    </location>
</feature>